<evidence type="ECO:0000313" key="6">
    <source>
        <dbReference type="EMBL" id="MCJ8353885.1"/>
    </source>
</evidence>
<comment type="caution">
    <text evidence="6">The sequence shown here is derived from an EMBL/GenBank/DDBJ whole genome shotgun (WGS) entry which is preliminary data.</text>
</comment>
<keyword evidence="1" id="KW-0285">Flavoprotein</keyword>
<name>A0AAW5ERG7_NOVHA</name>
<dbReference type="AlphaFoldDB" id="A0AAW5ERG7"/>
<reference evidence="6" key="2">
    <citation type="submission" date="2022-03" db="EMBL/GenBank/DDBJ databases">
        <authorList>
            <person name="Ryngajllo M."/>
            <person name="Jacek P."/>
            <person name="Kubiak K."/>
        </authorList>
    </citation>
    <scope>NUCLEOTIDE SEQUENCE</scope>
    <source>
        <strain evidence="6">SI1</strain>
    </source>
</reference>
<dbReference type="PANTHER" id="PTHR42847:SF4">
    <property type="entry name" value="ALKANESULFONATE MONOOXYGENASE-RELATED"/>
    <property type="match status" value="1"/>
</dbReference>
<dbReference type="GO" id="GO:0008726">
    <property type="term" value="F:alkanesulfonate monooxygenase activity"/>
    <property type="evidence" value="ECO:0007669"/>
    <property type="project" value="TreeGrafter"/>
</dbReference>
<evidence type="ECO:0000259" key="5">
    <source>
        <dbReference type="Pfam" id="PF00296"/>
    </source>
</evidence>
<dbReference type="GO" id="GO:0046306">
    <property type="term" value="P:alkanesulfonate catabolic process"/>
    <property type="evidence" value="ECO:0007669"/>
    <property type="project" value="TreeGrafter"/>
</dbReference>
<proteinExistence type="predicted"/>
<evidence type="ECO:0000313" key="7">
    <source>
        <dbReference type="Proteomes" id="UP001202887"/>
    </source>
</evidence>
<reference evidence="6" key="1">
    <citation type="journal article" date="2021" name="Polymers (Basel)">
        <title>Highly Stretchable Bacterial Cellulose Produced by Komagataeibacter hansenii SI1.</title>
        <authorList>
            <person name="Cielecka I."/>
            <person name="Ryngajllo M."/>
            <person name="Maniukiewicz W."/>
            <person name="Bielecki S."/>
        </authorList>
    </citation>
    <scope>NUCLEOTIDE SEQUENCE</scope>
    <source>
        <strain evidence="6">SI1</strain>
    </source>
</reference>
<feature type="domain" description="Luciferase-like" evidence="5">
    <location>
        <begin position="24"/>
        <end position="307"/>
    </location>
</feature>
<dbReference type="InterPro" id="IPR036661">
    <property type="entry name" value="Luciferase-like_sf"/>
</dbReference>
<sequence length="336" mass="37510">MTVLVSVGLPTGMEGLTFPIPFSDPSTLLRIAKHAEALGYHSVWGNDHMTTQNYVRSEFHTPPRFWEPLITYAWLAAQTTTLRFGTGILVLPMRRDIVVTAKQIATLDHMSGGRLEIGVGVGAYREEFNALWPDAKVHRGEMVEEGVRALRELFNEREASFQGKYYHFRDVEFFPKPLQPDLPLYFGGNSVQHLQRVARWGNGWIPAGMPAGQLGNMVSMLRDYTAAEGRDPDTIAIAPQFVAYVARTDEEAIAKYQQSQMHKHLMSLRSSTLKGQSATGMEDINLVGSVETVVAKMHRLIAAGVTHFLGLYFAASSPDELCEQMQIFAEQVIPEL</sequence>
<gene>
    <name evidence="6" type="ORF">K1W68_07775</name>
</gene>
<keyword evidence="2" id="KW-0288">FMN</keyword>
<accession>A0AAW5ERG7</accession>
<evidence type="ECO:0000256" key="3">
    <source>
        <dbReference type="ARBA" id="ARBA00023002"/>
    </source>
</evidence>
<evidence type="ECO:0000256" key="2">
    <source>
        <dbReference type="ARBA" id="ARBA00022643"/>
    </source>
</evidence>
<dbReference type="NCBIfam" id="TIGR03619">
    <property type="entry name" value="F420_Rv2161c"/>
    <property type="match status" value="1"/>
</dbReference>
<dbReference type="InterPro" id="IPR011251">
    <property type="entry name" value="Luciferase-like_dom"/>
</dbReference>
<dbReference type="InterPro" id="IPR019921">
    <property type="entry name" value="Lucif-like_OxRdtase_Rv2161c"/>
</dbReference>
<dbReference type="Pfam" id="PF00296">
    <property type="entry name" value="Bac_luciferase"/>
    <property type="match status" value="1"/>
</dbReference>
<organism evidence="6 7">
    <name type="scientific">Novacetimonas hansenii</name>
    <name type="common">Komagataeibacter hansenii</name>
    <dbReference type="NCBI Taxonomy" id="436"/>
    <lineage>
        <taxon>Bacteria</taxon>
        <taxon>Pseudomonadati</taxon>
        <taxon>Pseudomonadota</taxon>
        <taxon>Alphaproteobacteria</taxon>
        <taxon>Acetobacterales</taxon>
        <taxon>Acetobacteraceae</taxon>
        <taxon>Novacetimonas</taxon>
    </lineage>
</organism>
<dbReference type="RefSeq" id="WP_247066888.1">
    <property type="nucleotide sequence ID" value="NZ_CP094848.1"/>
</dbReference>
<dbReference type="EMBL" id="JAIBCX010000016">
    <property type="protein sequence ID" value="MCJ8353885.1"/>
    <property type="molecule type" value="Genomic_DNA"/>
</dbReference>
<dbReference type="InterPro" id="IPR050172">
    <property type="entry name" value="SsuD_RutA_monooxygenase"/>
</dbReference>
<dbReference type="EC" id="1.-.-.-" evidence="6"/>
<dbReference type="SUPFAM" id="SSF51679">
    <property type="entry name" value="Bacterial luciferase-like"/>
    <property type="match status" value="1"/>
</dbReference>
<dbReference type="Proteomes" id="UP001202887">
    <property type="component" value="Unassembled WGS sequence"/>
</dbReference>
<dbReference type="PANTHER" id="PTHR42847">
    <property type="entry name" value="ALKANESULFONATE MONOOXYGENASE"/>
    <property type="match status" value="1"/>
</dbReference>
<evidence type="ECO:0000256" key="1">
    <source>
        <dbReference type="ARBA" id="ARBA00022630"/>
    </source>
</evidence>
<dbReference type="Gene3D" id="3.20.20.30">
    <property type="entry name" value="Luciferase-like domain"/>
    <property type="match status" value="1"/>
</dbReference>
<protein>
    <submittedName>
        <fullName evidence="6">TIGR03619 family F420-dependent LLM class oxidoreductase</fullName>
        <ecNumber evidence="6">1.-.-.-</ecNumber>
    </submittedName>
</protein>
<evidence type="ECO:0000256" key="4">
    <source>
        <dbReference type="ARBA" id="ARBA00023033"/>
    </source>
</evidence>
<keyword evidence="3 6" id="KW-0560">Oxidoreductase</keyword>
<keyword evidence="4" id="KW-0503">Monooxygenase</keyword>